<organism evidence="3">
    <name type="scientific">Darwinula stevensoni</name>
    <dbReference type="NCBI Taxonomy" id="69355"/>
    <lineage>
        <taxon>Eukaryota</taxon>
        <taxon>Metazoa</taxon>
        <taxon>Ecdysozoa</taxon>
        <taxon>Arthropoda</taxon>
        <taxon>Crustacea</taxon>
        <taxon>Oligostraca</taxon>
        <taxon>Ostracoda</taxon>
        <taxon>Podocopa</taxon>
        <taxon>Podocopida</taxon>
        <taxon>Darwinulocopina</taxon>
        <taxon>Darwinuloidea</taxon>
        <taxon>Darwinulidae</taxon>
        <taxon>Darwinula</taxon>
    </lineage>
</organism>
<sequence>MSQLLVNFPRRQGNRQGRIMENLLCMEFPSRLRGNLPSLSLLVKEYSLVVYQEDLASSEINENVVTVVFDRYISSAYWMVKFDRLFRDTAVRYLAVYMELMSRSKNETEEEWSWGLNSSDVLYVDPTPRGEDEAFFVSLVVKDKSKNKEMAERNESSKVSPWVDGQVLLHALQDQIFALSLKLEMNISRISQGLPTEMEKGKGREGFFVRNQELVIGIFIAVIVILMLIFSLGCYCHQRSQANYPHHFTPRNTYFAGGGEEFMDLGQHLATDEECKHSEGMATFLHGQGHGEQQRGKANGKAKAPKNNMNGRQMRSFNPLQGGGRVNLNEPDTTEECDWATPAPANLNTLVQEEDMTRI</sequence>
<feature type="region of interest" description="Disordered" evidence="1">
    <location>
        <begin position="287"/>
        <end position="327"/>
    </location>
</feature>
<keyword evidence="2" id="KW-0472">Membrane</keyword>
<evidence type="ECO:0000256" key="2">
    <source>
        <dbReference type="SAM" id="Phobius"/>
    </source>
</evidence>
<keyword evidence="4" id="KW-1185">Reference proteome</keyword>
<reference evidence="3" key="1">
    <citation type="submission" date="2020-11" db="EMBL/GenBank/DDBJ databases">
        <authorList>
            <person name="Tran Van P."/>
        </authorList>
    </citation>
    <scope>NUCLEOTIDE SEQUENCE</scope>
</reference>
<accession>A0A7R8XA52</accession>
<name>A0A7R8XA52_9CRUS</name>
<keyword evidence="2" id="KW-0812">Transmembrane</keyword>
<protein>
    <submittedName>
        <fullName evidence="3">Uncharacterized protein</fullName>
    </submittedName>
</protein>
<feature type="transmembrane region" description="Helical" evidence="2">
    <location>
        <begin position="214"/>
        <end position="233"/>
    </location>
</feature>
<dbReference type="EMBL" id="CAJPEV010000941">
    <property type="protein sequence ID" value="CAG0889643.1"/>
    <property type="molecule type" value="Genomic_DNA"/>
</dbReference>
<dbReference type="Proteomes" id="UP000677054">
    <property type="component" value="Unassembled WGS sequence"/>
</dbReference>
<evidence type="ECO:0000313" key="4">
    <source>
        <dbReference type="Proteomes" id="UP000677054"/>
    </source>
</evidence>
<keyword evidence="2" id="KW-1133">Transmembrane helix</keyword>
<evidence type="ECO:0000313" key="3">
    <source>
        <dbReference type="EMBL" id="CAD7245737.1"/>
    </source>
</evidence>
<proteinExistence type="predicted"/>
<dbReference type="AlphaFoldDB" id="A0A7R8XA52"/>
<evidence type="ECO:0000256" key="1">
    <source>
        <dbReference type="SAM" id="MobiDB-lite"/>
    </source>
</evidence>
<dbReference type="EMBL" id="LR900458">
    <property type="protein sequence ID" value="CAD7245737.1"/>
    <property type="molecule type" value="Genomic_DNA"/>
</dbReference>
<gene>
    <name evidence="3" type="ORF">DSTB1V02_LOCUS5604</name>
</gene>